<dbReference type="SUPFAM" id="SSF47336">
    <property type="entry name" value="ACP-like"/>
    <property type="match status" value="1"/>
</dbReference>
<organism evidence="4 5">
    <name type="scientific">Streptomyces viridochromogenes</name>
    <dbReference type="NCBI Taxonomy" id="1938"/>
    <lineage>
        <taxon>Bacteria</taxon>
        <taxon>Bacillati</taxon>
        <taxon>Actinomycetota</taxon>
        <taxon>Actinomycetes</taxon>
        <taxon>Kitasatosporales</taxon>
        <taxon>Streptomycetaceae</taxon>
        <taxon>Streptomyces</taxon>
    </lineage>
</organism>
<comment type="caution">
    <text evidence="4">The sequence shown here is derived from an EMBL/GenBank/DDBJ whole genome shotgun (WGS) entry which is preliminary data.</text>
</comment>
<dbReference type="RefSeq" id="WP_033205200.1">
    <property type="nucleotide sequence ID" value="NZ_LGUP01000131.1"/>
</dbReference>
<feature type="domain" description="Carrier" evidence="3">
    <location>
        <begin position="13"/>
        <end position="86"/>
    </location>
</feature>
<dbReference type="GO" id="GO:0017000">
    <property type="term" value="P:antibiotic biosynthetic process"/>
    <property type="evidence" value="ECO:0007669"/>
    <property type="project" value="UniProtKB-ARBA"/>
</dbReference>
<dbReference type="InterPro" id="IPR020806">
    <property type="entry name" value="PKS_PP-bd"/>
</dbReference>
<reference evidence="4 5" key="1">
    <citation type="submission" date="2015-06" db="EMBL/GenBank/DDBJ databases">
        <authorList>
            <person name="Hoefler B.C."/>
            <person name="Straight P.D."/>
        </authorList>
    </citation>
    <scope>NUCLEOTIDE SEQUENCE [LARGE SCALE GENOMIC DNA]</scope>
    <source>
        <strain evidence="4 5">NRRL 3427</strain>
    </source>
</reference>
<keyword evidence="1" id="KW-0596">Phosphopantetheine</keyword>
<dbReference type="InterPro" id="IPR009081">
    <property type="entry name" value="PP-bd_ACP"/>
</dbReference>
<dbReference type="AlphaFoldDB" id="A0A0L8KM25"/>
<dbReference type="InterPro" id="IPR036736">
    <property type="entry name" value="ACP-like_sf"/>
</dbReference>
<sequence length="86" mass="9163">MTETSSEPGAVLELDGPAAEVIAAVWAEALGLDEVDPDMGFFDLGASSSTVVKVVRVLRVRWPDLQLVQVFSHPTVAQLAELLDDA</sequence>
<evidence type="ECO:0000256" key="1">
    <source>
        <dbReference type="ARBA" id="ARBA00022450"/>
    </source>
</evidence>
<accession>A0A0L8KM25</accession>
<dbReference type="Pfam" id="PF00550">
    <property type="entry name" value="PP-binding"/>
    <property type="match status" value="1"/>
</dbReference>
<proteinExistence type="predicted"/>
<dbReference type="Proteomes" id="UP000037023">
    <property type="component" value="Unassembled WGS sequence"/>
</dbReference>
<dbReference type="GO" id="GO:0031177">
    <property type="term" value="F:phosphopantetheine binding"/>
    <property type="evidence" value="ECO:0007669"/>
    <property type="project" value="InterPro"/>
</dbReference>
<gene>
    <name evidence="4" type="ORF">ADK34_15820</name>
</gene>
<dbReference type="Gene3D" id="1.10.1200.10">
    <property type="entry name" value="ACP-like"/>
    <property type="match status" value="1"/>
</dbReference>
<dbReference type="SMART" id="SM00823">
    <property type="entry name" value="PKS_PP"/>
    <property type="match status" value="1"/>
</dbReference>
<keyword evidence="2" id="KW-0597">Phosphoprotein</keyword>
<dbReference type="PATRIC" id="fig|1938.6.peg.3422"/>
<dbReference type="EMBL" id="LGUP01000131">
    <property type="protein sequence ID" value="KOG26956.1"/>
    <property type="molecule type" value="Genomic_DNA"/>
</dbReference>
<evidence type="ECO:0000313" key="4">
    <source>
        <dbReference type="EMBL" id="KOG26956.1"/>
    </source>
</evidence>
<dbReference type="PROSITE" id="PS50075">
    <property type="entry name" value="CARRIER"/>
    <property type="match status" value="1"/>
</dbReference>
<evidence type="ECO:0000313" key="5">
    <source>
        <dbReference type="Proteomes" id="UP000037023"/>
    </source>
</evidence>
<name>A0A0L8KM25_STRVR</name>
<evidence type="ECO:0000256" key="2">
    <source>
        <dbReference type="ARBA" id="ARBA00022553"/>
    </source>
</evidence>
<evidence type="ECO:0000259" key="3">
    <source>
        <dbReference type="PROSITE" id="PS50075"/>
    </source>
</evidence>
<protein>
    <recommendedName>
        <fullName evidence="3">Carrier domain-containing protein</fullName>
    </recommendedName>
</protein>